<feature type="compositionally biased region" description="Basic and acidic residues" evidence="9">
    <location>
        <begin position="303"/>
        <end position="335"/>
    </location>
</feature>
<gene>
    <name evidence="12" type="ORF">TCIL3000_BAC4B1_003</name>
</gene>
<feature type="signal peptide" evidence="10">
    <location>
        <begin position="1"/>
        <end position="18"/>
    </location>
</feature>
<dbReference type="VEuPathDB" id="TriTrypDB:TcIL3000_BAC4B1_003"/>
<comment type="function">
    <text evidence="1">VSG forms a coat on the surface of the parasite. The trypanosome evades the immune response of the host by expressing a series of antigenically distinct VSGs from an estimated 1000 VSG genes.</text>
</comment>
<evidence type="ECO:0000256" key="10">
    <source>
        <dbReference type="SAM" id="SignalP"/>
    </source>
</evidence>
<evidence type="ECO:0000256" key="4">
    <source>
        <dbReference type="ARBA" id="ARBA00022622"/>
    </source>
</evidence>
<keyword evidence="7" id="KW-0325">Glycoprotein</keyword>
<name>G0W2W1_TRYCI</name>
<protein>
    <submittedName>
        <fullName evidence="12">VSG</fullName>
    </submittedName>
</protein>
<evidence type="ECO:0000259" key="11">
    <source>
        <dbReference type="Pfam" id="PF13206"/>
    </source>
</evidence>
<dbReference type="GO" id="GO:0005886">
    <property type="term" value="C:plasma membrane"/>
    <property type="evidence" value="ECO:0007669"/>
    <property type="project" value="UniProtKB-SubCell"/>
</dbReference>
<evidence type="ECO:0000256" key="5">
    <source>
        <dbReference type="ARBA" id="ARBA00022729"/>
    </source>
</evidence>
<evidence type="ECO:0000256" key="2">
    <source>
        <dbReference type="ARBA" id="ARBA00004609"/>
    </source>
</evidence>
<evidence type="ECO:0000256" key="6">
    <source>
        <dbReference type="ARBA" id="ARBA00023136"/>
    </source>
</evidence>
<dbReference type="Pfam" id="PF13206">
    <property type="entry name" value="VSG_B"/>
    <property type="match status" value="1"/>
</dbReference>
<dbReference type="GO" id="GO:0098552">
    <property type="term" value="C:side of membrane"/>
    <property type="evidence" value="ECO:0007669"/>
    <property type="project" value="UniProtKB-KW"/>
</dbReference>
<evidence type="ECO:0000256" key="8">
    <source>
        <dbReference type="ARBA" id="ARBA00023288"/>
    </source>
</evidence>
<keyword evidence="3" id="KW-1003">Cell membrane</keyword>
<evidence type="ECO:0000256" key="1">
    <source>
        <dbReference type="ARBA" id="ARBA00002523"/>
    </source>
</evidence>
<feature type="chain" id="PRO_5003411138" evidence="10">
    <location>
        <begin position="19"/>
        <end position="440"/>
    </location>
</feature>
<evidence type="ECO:0000313" key="12">
    <source>
        <dbReference type="EMBL" id="CCD21850.1"/>
    </source>
</evidence>
<comment type="subcellular location">
    <subcellularLocation>
        <location evidence="2">Cell membrane</location>
        <topology evidence="2">Lipid-anchor</topology>
        <topology evidence="2">GPI-anchor</topology>
    </subcellularLocation>
</comment>
<dbReference type="InterPro" id="IPR025932">
    <property type="entry name" value="Trypano_VSG_B_N_dom"/>
</dbReference>
<reference evidence="12" key="1">
    <citation type="submission" date="2011-08" db="EMBL/GenBank/DDBJ databases">
        <title>Alternative modes of VSG evolution in African trypanosomes.</title>
        <authorList>
            <person name="Jackson A.P."/>
            <person name="Hertz-Fowler C."/>
            <person name="Berriman M."/>
        </authorList>
    </citation>
    <scope>NUCLEOTIDE SEQUENCE</scope>
    <source>
        <strain evidence="12">IL3000</strain>
    </source>
</reference>
<feature type="domain" description="Trypanosome variant surface glycoprotein B-type N-terminal" evidence="11">
    <location>
        <begin position="86"/>
        <end position="378"/>
    </location>
</feature>
<keyword evidence="4" id="KW-0336">GPI-anchor</keyword>
<dbReference type="AlphaFoldDB" id="G0W2W1"/>
<evidence type="ECO:0000256" key="7">
    <source>
        <dbReference type="ARBA" id="ARBA00023180"/>
    </source>
</evidence>
<keyword evidence="8" id="KW-0449">Lipoprotein</keyword>
<dbReference type="EMBL" id="HE578914">
    <property type="protein sequence ID" value="CCD21850.1"/>
    <property type="molecule type" value="Genomic_DNA"/>
</dbReference>
<evidence type="ECO:0000256" key="3">
    <source>
        <dbReference type="ARBA" id="ARBA00022475"/>
    </source>
</evidence>
<keyword evidence="5 10" id="KW-0732">Signal</keyword>
<sequence length="440" mass="49764">MLMKFALVALVFCVGALSQRPSSAEFNLFCRILAEANNMMYGPEYVYDENVDEEIIKEMTVLYNATTGSMKDFGNSLWGTKEFLKEHPPPTDPKNREEAHRQIGNLIDKGEKKIEENKKIALEVNEKINEAKLSVAKGLYGEHVTVMPKDDKNLTEILNNTESTFVSSKSAAESCGHKEGKNKPAGKTLINDLFCVCVGDADDAQGPCHQNIWSPKSWPGRGGCNGNDNCKWTQIKFGPDDSRNPPLIQSFNESFQKIERLCREEMMQGNVKPENMAGLLREYVGMIGMGDKKTKKEKKIFGHSERNKGGKGKNQVEKCTGEKGEWSSNDPEKKNNNICVDYTNNKSEDGKTYNITWHTKFKNYTKIMQDAKQIEERILKNRAALLLLKSQAWVAYSREKDDETSNLDDMNVSNLFDGARVPPSFPFPFLFPLLYLFMIS</sequence>
<accession>G0W2W1</accession>
<reference evidence="12" key="2">
    <citation type="submission" date="2011-08" db="EMBL/GenBank/DDBJ databases">
        <authorList>
            <person name="Aslett M."/>
        </authorList>
    </citation>
    <scope>NUCLEOTIDE SEQUENCE</scope>
    <source>
        <strain evidence="12">IL3000</strain>
    </source>
</reference>
<feature type="region of interest" description="Disordered" evidence="9">
    <location>
        <begin position="303"/>
        <end position="336"/>
    </location>
</feature>
<organism evidence="12">
    <name type="scientific">Trypanosoma congolense (strain IL3000)</name>
    <dbReference type="NCBI Taxonomy" id="1068625"/>
    <lineage>
        <taxon>Eukaryota</taxon>
        <taxon>Discoba</taxon>
        <taxon>Euglenozoa</taxon>
        <taxon>Kinetoplastea</taxon>
        <taxon>Metakinetoplastina</taxon>
        <taxon>Trypanosomatida</taxon>
        <taxon>Trypanosomatidae</taxon>
        <taxon>Trypanosoma</taxon>
        <taxon>Nannomonas</taxon>
    </lineage>
</organism>
<evidence type="ECO:0000256" key="9">
    <source>
        <dbReference type="SAM" id="MobiDB-lite"/>
    </source>
</evidence>
<keyword evidence="6" id="KW-0472">Membrane</keyword>
<proteinExistence type="predicted"/>